<protein>
    <recommendedName>
        <fullName evidence="1">Paraneoplastic antigen Ma-like C-terminal domain-containing protein</fullName>
    </recommendedName>
</protein>
<reference evidence="2" key="1">
    <citation type="journal article" date="2019" name="bioRxiv">
        <title>The Genome of the Zebra Mussel, Dreissena polymorpha: A Resource for Invasive Species Research.</title>
        <authorList>
            <person name="McCartney M.A."/>
            <person name="Auch B."/>
            <person name="Kono T."/>
            <person name="Mallez S."/>
            <person name="Zhang Y."/>
            <person name="Obille A."/>
            <person name="Becker A."/>
            <person name="Abrahante J.E."/>
            <person name="Garbe J."/>
            <person name="Badalamenti J.P."/>
            <person name="Herman A."/>
            <person name="Mangelson H."/>
            <person name="Liachko I."/>
            <person name="Sullivan S."/>
            <person name="Sone E.D."/>
            <person name="Koren S."/>
            <person name="Silverstein K.A.T."/>
            <person name="Beckman K.B."/>
            <person name="Gohl D.M."/>
        </authorList>
    </citation>
    <scope>NUCLEOTIDE SEQUENCE</scope>
    <source>
        <strain evidence="2">Duluth1</strain>
        <tissue evidence="2">Whole animal</tissue>
    </source>
</reference>
<keyword evidence="3" id="KW-1185">Reference proteome</keyword>
<gene>
    <name evidence="2" type="ORF">DPMN_034630</name>
</gene>
<dbReference type="EMBL" id="JAIWYP010000002">
    <property type="protein sequence ID" value="KAH3871428.1"/>
    <property type="molecule type" value="Genomic_DNA"/>
</dbReference>
<reference evidence="2" key="2">
    <citation type="submission" date="2020-11" db="EMBL/GenBank/DDBJ databases">
        <authorList>
            <person name="McCartney M.A."/>
            <person name="Auch B."/>
            <person name="Kono T."/>
            <person name="Mallez S."/>
            <person name="Becker A."/>
            <person name="Gohl D.M."/>
            <person name="Silverstein K.A.T."/>
            <person name="Koren S."/>
            <person name="Bechman K.B."/>
            <person name="Herman A."/>
            <person name="Abrahante J.E."/>
            <person name="Garbe J."/>
        </authorList>
    </citation>
    <scope>NUCLEOTIDE SEQUENCE</scope>
    <source>
        <strain evidence="2">Duluth1</strain>
        <tissue evidence="2">Whole animal</tissue>
    </source>
</reference>
<evidence type="ECO:0000313" key="2">
    <source>
        <dbReference type="EMBL" id="KAH3871428.1"/>
    </source>
</evidence>
<dbReference type="InterPro" id="IPR048270">
    <property type="entry name" value="PNMA_C"/>
</dbReference>
<accession>A0A9D4M7V1</accession>
<dbReference type="AlphaFoldDB" id="A0A9D4M7V1"/>
<sequence>MRRVLPTVRTKASTKEILKKLENIYGDRRPGESHFAQFYRAQQGPDKKVADCGVRIENIIQMAVKKGQIDALKTDSMLCKRFWKYLHNEKIEVKYSVIL</sequence>
<proteinExistence type="predicted"/>
<dbReference type="Pfam" id="PF14893">
    <property type="entry name" value="PNMA"/>
    <property type="match status" value="1"/>
</dbReference>
<dbReference type="Proteomes" id="UP000828390">
    <property type="component" value="Unassembled WGS sequence"/>
</dbReference>
<evidence type="ECO:0000259" key="1">
    <source>
        <dbReference type="Pfam" id="PF14893"/>
    </source>
</evidence>
<comment type="caution">
    <text evidence="2">The sequence shown here is derived from an EMBL/GenBank/DDBJ whole genome shotgun (WGS) entry which is preliminary data.</text>
</comment>
<organism evidence="2 3">
    <name type="scientific">Dreissena polymorpha</name>
    <name type="common">Zebra mussel</name>
    <name type="synonym">Mytilus polymorpha</name>
    <dbReference type="NCBI Taxonomy" id="45954"/>
    <lineage>
        <taxon>Eukaryota</taxon>
        <taxon>Metazoa</taxon>
        <taxon>Spiralia</taxon>
        <taxon>Lophotrochozoa</taxon>
        <taxon>Mollusca</taxon>
        <taxon>Bivalvia</taxon>
        <taxon>Autobranchia</taxon>
        <taxon>Heteroconchia</taxon>
        <taxon>Euheterodonta</taxon>
        <taxon>Imparidentia</taxon>
        <taxon>Neoheterodontei</taxon>
        <taxon>Myida</taxon>
        <taxon>Dreissenoidea</taxon>
        <taxon>Dreissenidae</taxon>
        <taxon>Dreissena</taxon>
    </lineage>
</organism>
<feature type="domain" description="Paraneoplastic antigen Ma-like C-terminal" evidence="1">
    <location>
        <begin position="4"/>
        <end position="83"/>
    </location>
</feature>
<evidence type="ECO:0000313" key="3">
    <source>
        <dbReference type="Proteomes" id="UP000828390"/>
    </source>
</evidence>
<name>A0A9D4M7V1_DREPO</name>